<feature type="compositionally biased region" description="Basic and acidic residues" evidence="1">
    <location>
        <begin position="29"/>
        <end position="40"/>
    </location>
</feature>
<protein>
    <submittedName>
        <fullName evidence="2">Uncharacterized protein</fullName>
    </submittedName>
</protein>
<dbReference type="EMBL" id="NMUH01002508">
    <property type="protein sequence ID" value="MQM00395.1"/>
    <property type="molecule type" value="Genomic_DNA"/>
</dbReference>
<keyword evidence="3" id="KW-1185">Reference proteome</keyword>
<organism evidence="2 3">
    <name type="scientific">Colocasia esculenta</name>
    <name type="common">Wild taro</name>
    <name type="synonym">Arum esculentum</name>
    <dbReference type="NCBI Taxonomy" id="4460"/>
    <lineage>
        <taxon>Eukaryota</taxon>
        <taxon>Viridiplantae</taxon>
        <taxon>Streptophyta</taxon>
        <taxon>Embryophyta</taxon>
        <taxon>Tracheophyta</taxon>
        <taxon>Spermatophyta</taxon>
        <taxon>Magnoliopsida</taxon>
        <taxon>Liliopsida</taxon>
        <taxon>Araceae</taxon>
        <taxon>Aroideae</taxon>
        <taxon>Colocasieae</taxon>
        <taxon>Colocasia</taxon>
    </lineage>
</organism>
<evidence type="ECO:0000313" key="2">
    <source>
        <dbReference type="EMBL" id="MQM00395.1"/>
    </source>
</evidence>
<dbReference type="Proteomes" id="UP000652761">
    <property type="component" value="Unassembled WGS sequence"/>
</dbReference>
<sequence length="67" mass="7209">MYTKRGEPLLATGTTTTSPSPPPGVRPAAAEKSHLGKRRDELHNRSSVGTTNLLLALTGRRLCNLQL</sequence>
<evidence type="ECO:0000256" key="1">
    <source>
        <dbReference type="SAM" id="MobiDB-lite"/>
    </source>
</evidence>
<comment type="caution">
    <text evidence="2">The sequence shown here is derived from an EMBL/GenBank/DDBJ whole genome shotgun (WGS) entry which is preliminary data.</text>
</comment>
<evidence type="ECO:0000313" key="3">
    <source>
        <dbReference type="Proteomes" id="UP000652761"/>
    </source>
</evidence>
<reference evidence="2" key="1">
    <citation type="submission" date="2017-07" db="EMBL/GenBank/DDBJ databases">
        <title>Taro Niue Genome Assembly and Annotation.</title>
        <authorList>
            <person name="Atibalentja N."/>
            <person name="Keating K."/>
            <person name="Fields C.J."/>
        </authorList>
    </citation>
    <scope>NUCLEOTIDE SEQUENCE</scope>
    <source>
        <strain evidence="2">Niue_2</strain>
        <tissue evidence="2">Leaf</tissue>
    </source>
</reference>
<accession>A0A843W612</accession>
<gene>
    <name evidence="2" type="ORF">Taro_033129</name>
</gene>
<name>A0A843W612_COLES</name>
<proteinExistence type="predicted"/>
<dbReference type="AlphaFoldDB" id="A0A843W612"/>
<feature type="region of interest" description="Disordered" evidence="1">
    <location>
        <begin position="1"/>
        <end position="40"/>
    </location>
</feature>